<feature type="compositionally biased region" description="Low complexity" evidence="1">
    <location>
        <begin position="641"/>
        <end position="651"/>
    </location>
</feature>
<dbReference type="Pfam" id="PF00395">
    <property type="entry name" value="SLH"/>
    <property type="match status" value="3"/>
</dbReference>
<feature type="domain" description="SLH" evidence="3">
    <location>
        <begin position="896"/>
        <end position="957"/>
    </location>
</feature>
<evidence type="ECO:0000256" key="2">
    <source>
        <dbReference type="SAM" id="SignalP"/>
    </source>
</evidence>
<dbReference type="RefSeq" id="WP_116062757.1">
    <property type="nucleotide sequence ID" value="NZ_QRDZ01000018.1"/>
</dbReference>
<feature type="domain" description="SLH" evidence="3">
    <location>
        <begin position="1028"/>
        <end position="1088"/>
    </location>
</feature>
<evidence type="ECO:0000259" key="3">
    <source>
        <dbReference type="PROSITE" id="PS51272"/>
    </source>
</evidence>
<dbReference type="InterPro" id="IPR025883">
    <property type="entry name" value="Cadherin-like_domain"/>
</dbReference>
<feature type="domain" description="SLH" evidence="3">
    <location>
        <begin position="958"/>
        <end position="1021"/>
    </location>
</feature>
<dbReference type="PANTHER" id="PTHR43308">
    <property type="entry name" value="OUTER MEMBRANE PROTEIN ALPHA-RELATED"/>
    <property type="match status" value="1"/>
</dbReference>
<evidence type="ECO:0000313" key="5">
    <source>
        <dbReference type="Proteomes" id="UP000256977"/>
    </source>
</evidence>
<dbReference type="InterPro" id="IPR051465">
    <property type="entry name" value="Cell_Envelope_Struct_Comp"/>
</dbReference>
<evidence type="ECO:0000256" key="1">
    <source>
        <dbReference type="SAM" id="MobiDB-lite"/>
    </source>
</evidence>
<organism evidence="4 5">
    <name type="scientific">Cohnella phaseoli</name>
    <dbReference type="NCBI Taxonomy" id="456490"/>
    <lineage>
        <taxon>Bacteria</taxon>
        <taxon>Bacillati</taxon>
        <taxon>Bacillota</taxon>
        <taxon>Bacilli</taxon>
        <taxon>Bacillales</taxon>
        <taxon>Paenibacillaceae</taxon>
        <taxon>Cohnella</taxon>
    </lineage>
</organism>
<comment type="caution">
    <text evidence="4">The sequence shown here is derived from an EMBL/GenBank/DDBJ whole genome shotgun (WGS) entry which is preliminary data.</text>
</comment>
<dbReference type="OrthoDB" id="1932903at2"/>
<feature type="signal peptide" evidence="2">
    <location>
        <begin position="1"/>
        <end position="29"/>
    </location>
</feature>
<dbReference type="EMBL" id="QRDZ01000018">
    <property type="protein sequence ID" value="RED66533.1"/>
    <property type="molecule type" value="Genomic_DNA"/>
</dbReference>
<keyword evidence="5" id="KW-1185">Reference proteome</keyword>
<dbReference type="Proteomes" id="UP000256977">
    <property type="component" value="Unassembled WGS sequence"/>
</dbReference>
<name>A0A3D9IXG2_9BACL</name>
<feature type="compositionally biased region" description="Polar residues" evidence="1">
    <location>
        <begin position="285"/>
        <end position="295"/>
    </location>
</feature>
<keyword evidence="2" id="KW-0732">Signal</keyword>
<feature type="region of interest" description="Disordered" evidence="1">
    <location>
        <begin position="281"/>
        <end position="307"/>
    </location>
</feature>
<feature type="chain" id="PRO_5017679519" evidence="2">
    <location>
        <begin position="30"/>
        <end position="1088"/>
    </location>
</feature>
<dbReference type="Gene3D" id="2.160.20.110">
    <property type="match status" value="1"/>
</dbReference>
<gene>
    <name evidence="4" type="ORF">DFP98_118157</name>
</gene>
<evidence type="ECO:0000313" key="4">
    <source>
        <dbReference type="EMBL" id="RED66533.1"/>
    </source>
</evidence>
<feature type="region of interest" description="Disordered" evidence="1">
    <location>
        <begin position="639"/>
        <end position="662"/>
    </location>
</feature>
<accession>A0A3D9IXG2</accession>
<protein>
    <submittedName>
        <fullName evidence="4">Cadherin-like protein</fullName>
    </submittedName>
</protein>
<sequence length="1088" mass="113096">MKKMFLYALIFMLVSQAFSIVWGSGEAHAACSPEGDGTAECPFVIMDAAGLSDIRIDLSAHYRLGANIDLAGYDYDGAGPDAGGWMPIGAMDDNTGNLFTGTLDGNGYVIRNLTIDRPSMSFVGLIGRIGSSGNQGQLLNIRLIDVQIRGKEAVGAVSGNLIAGKIESSYATGKVDALQSNAGGLVGTVTGQGSIFDSYAVVNVGGWIRVGGLAGMNAGTIRNSFAAGSIKASGGEAGGLTGYASSTSIVKDSYALGSIISDSGSIGGLIGRGDGGSSAPRSYWNKDTTGWTNSAGGTGMTTEEMKESGPFADWDPTVWGFRPGELYPYLRAFGMGIAVDPLAATTYSLHPGQDTLSVTGSLFHETEGEPIAVKYDVRDTSNFSVISATYGAILDGGSAIPLNRKFSLSGLSDGDYTITVTAEDSRNTTVGGMLAFKVDTTSPPPPSIDFGTNGSEAWVYNASTSVTVSDSGGGIDSSTLQYVWSTDPVAPFSDWNLFSNGQTLSKSGVEGEWYLHIRAKDGTGNPANATTNRFRMNASSAVLSGLALSAGELDPAFVGSTFNYAASVAAGIFEVTATPVAANAGDTIEASVNDGEPLTVASGSPSGRFALREGTNALRIVVTALNGAQNFYNVSLYRTPSSSSSSSSSSSGMAVAPDTGKNPVAMDADGGVIVTVDADRIKKVAKPKGDFSERVDLDQSTLNAALDLLRQAPKPKLTIAASDSEREIRVQLPAEWLARTDAAVPHAVIEVRLNASSFRFVVGELDLQGLAAQLGAEVKDLNVNVTMERITGQMGQELGRAASASGAQLIGNAVAYRISAESAVGHGTNFGDSGIMDTVRAIVLEENSRLESWTAVRYDSVARTISFVPAKLALRPDGKREIAMSAPQDGIYAVLATSAGFVDLDGHWAKKDIELLASKLIVRGLSDRRFAPDADVTRAEFVALLVRGLGLPASLDGGNSQFSDVPTGAWYATFVEAAANTGLVSGTAQGRFAPDERITREQMTVMIAKALSVAGGQEDAANLGSAGREAFPDKDAISPWAQASVAQMAAAGLVSGMPDGTFAPSETATRAQAVVLLKRLLRHVRIIE</sequence>
<dbReference type="AlphaFoldDB" id="A0A3D9IXG2"/>
<dbReference type="InterPro" id="IPR001119">
    <property type="entry name" value="SLH_dom"/>
</dbReference>
<reference evidence="4 5" key="1">
    <citation type="submission" date="2018-07" db="EMBL/GenBank/DDBJ databases">
        <title>Genomic Encyclopedia of Type Strains, Phase III (KMG-III): the genomes of soil and plant-associated and newly described type strains.</title>
        <authorList>
            <person name="Whitman W."/>
        </authorList>
    </citation>
    <scope>NUCLEOTIDE SEQUENCE [LARGE SCALE GENOMIC DNA]</scope>
    <source>
        <strain evidence="4 5">CECT 7287</strain>
    </source>
</reference>
<dbReference type="PROSITE" id="PS51272">
    <property type="entry name" value="SLH"/>
    <property type="match status" value="3"/>
</dbReference>
<proteinExistence type="predicted"/>
<dbReference type="Pfam" id="PF12733">
    <property type="entry name" value="Cadherin-like"/>
    <property type="match status" value="1"/>
</dbReference>